<feature type="transmembrane region" description="Helical" evidence="1">
    <location>
        <begin position="93"/>
        <end position="112"/>
    </location>
</feature>
<dbReference type="RefSeq" id="WP_252595269.1">
    <property type="nucleotide sequence ID" value="NZ_CP099489.1"/>
</dbReference>
<keyword evidence="1" id="KW-0812">Transmembrane</keyword>
<feature type="transmembrane region" description="Helical" evidence="1">
    <location>
        <begin position="143"/>
        <end position="167"/>
    </location>
</feature>
<evidence type="ECO:0000313" key="2">
    <source>
        <dbReference type="EMBL" id="USQ81733.1"/>
    </source>
</evidence>
<keyword evidence="1" id="KW-0472">Membrane</keyword>
<keyword evidence="3" id="KW-1185">Reference proteome</keyword>
<accession>A0ABY4YY81</accession>
<dbReference type="Proteomes" id="UP001056455">
    <property type="component" value="Chromosome"/>
</dbReference>
<name>A0ABY4YY81_9MICO</name>
<dbReference type="EMBL" id="CP099489">
    <property type="protein sequence ID" value="USQ81733.1"/>
    <property type="molecule type" value="Genomic_DNA"/>
</dbReference>
<keyword evidence="1" id="KW-1133">Transmembrane helix</keyword>
<feature type="transmembrane region" description="Helical" evidence="1">
    <location>
        <begin position="199"/>
        <end position="217"/>
    </location>
</feature>
<gene>
    <name evidence="2" type="ORF">NF556_08840</name>
</gene>
<sequence>MIATQTQPAIDRPAERRGRDRLIAPTVGTGALMLIYLLARPYGDASGATTPEAADAFASIWWVVAHVAGALTLASYAWLALRLADLVPGVAGSLSRALGLGGLVLALPYFGAETFALHVIGKQAVAGNTAVLDLVEPIRNQPVAMTMFGLGLVLLAVSAVLLAMTWWRSGTGPAWAVWPLTAAVVLFLPHFFLPPGGRVAYGVLYAVACVLLLLGLTRGRLR</sequence>
<protein>
    <recommendedName>
        <fullName evidence="4">DUF4386 family protein</fullName>
    </recommendedName>
</protein>
<proteinExistence type="predicted"/>
<feature type="transmembrane region" description="Helical" evidence="1">
    <location>
        <begin position="59"/>
        <end position="81"/>
    </location>
</feature>
<evidence type="ECO:0000256" key="1">
    <source>
        <dbReference type="SAM" id="Phobius"/>
    </source>
</evidence>
<evidence type="ECO:0008006" key="4">
    <source>
        <dbReference type="Google" id="ProtNLM"/>
    </source>
</evidence>
<reference evidence="2" key="1">
    <citation type="submission" date="2022-06" db="EMBL/GenBank/DDBJ databases">
        <title>Ornithinimicrobium HY1793.</title>
        <authorList>
            <person name="Huang Y."/>
        </authorList>
    </citation>
    <scope>NUCLEOTIDE SEQUENCE</scope>
    <source>
        <strain evidence="2">HY1793</strain>
    </source>
</reference>
<feature type="transmembrane region" description="Helical" evidence="1">
    <location>
        <begin position="174"/>
        <end position="193"/>
    </location>
</feature>
<organism evidence="2 3">
    <name type="scientific">Ornithinimicrobium faecis</name>
    <dbReference type="NCBI Taxonomy" id="2934158"/>
    <lineage>
        <taxon>Bacteria</taxon>
        <taxon>Bacillati</taxon>
        <taxon>Actinomycetota</taxon>
        <taxon>Actinomycetes</taxon>
        <taxon>Micrococcales</taxon>
        <taxon>Ornithinimicrobiaceae</taxon>
        <taxon>Ornithinimicrobium</taxon>
    </lineage>
</organism>
<feature type="transmembrane region" description="Helical" evidence="1">
    <location>
        <begin position="22"/>
        <end position="39"/>
    </location>
</feature>
<evidence type="ECO:0000313" key="3">
    <source>
        <dbReference type="Proteomes" id="UP001056455"/>
    </source>
</evidence>